<accession>A0ABU6QLL1</accession>
<reference evidence="1 2" key="1">
    <citation type="journal article" date="2023" name="Plants (Basel)">
        <title>Bridging the Gap: Combining Genomics and Transcriptomics Approaches to Understand Stylosanthes scabra, an Orphan Legume from the Brazilian Caatinga.</title>
        <authorList>
            <person name="Ferreira-Neto J.R.C."/>
            <person name="da Silva M.D."/>
            <person name="Binneck E."/>
            <person name="de Melo N.F."/>
            <person name="da Silva R.H."/>
            <person name="de Melo A.L.T.M."/>
            <person name="Pandolfi V."/>
            <person name="Bustamante F.O."/>
            <person name="Brasileiro-Vidal A.C."/>
            <person name="Benko-Iseppon A.M."/>
        </authorList>
    </citation>
    <scope>NUCLEOTIDE SEQUENCE [LARGE SCALE GENOMIC DNA]</scope>
    <source>
        <tissue evidence="1">Leaves</tissue>
    </source>
</reference>
<comment type="caution">
    <text evidence="1">The sequence shown here is derived from an EMBL/GenBank/DDBJ whole genome shotgun (WGS) entry which is preliminary data.</text>
</comment>
<evidence type="ECO:0000313" key="2">
    <source>
        <dbReference type="Proteomes" id="UP001341840"/>
    </source>
</evidence>
<sequence>MRGRSYVTEVEQAQMKLGMQGGKEGKSCATGGKLLMNGNVRAEMVVSSFIDSVNISNEASDIVVEKIIAGGVSGLVVEKEVTISNQPSMNADNARLACKKRKMSLETSRVSNNMRAEGNTQKTGPASNDVNSCIRSCYDGSGNYYITGTIFLCIIWEVKQPITKAINHSAKSWQKEEDEDIYQCLKSVYEIQ</sequence>
<dbReference type="Proteomes" id="UP001341840">
    <property type="component" value="Unassembled WGS sequence"/>
</dbReference>
<keyword evidence="2" id="KW-1185">Reference proteome</keyword>
<proteinExistence type="predicted"/>
<organism evidence="1 2">
    <name type="scientific">Stylosanthes scabra</name>
    <dbReference type="NCBI Taxonomy" id="79078"/>
    <lineage>
        <taxon>Eukaryota</taxon>
        <taxon>Viridiplantae</taxon>
        <taxon>Streptophyta</taxon>
        <taxon>Embryophyta</taxon>
        <taxon>Tracheophyta</taxon>
        <taxon>Spermatophyta</taxon>
        <taxon>Magnoliopsida</taxon>
        <taxon>eudicotyledons</taxon>
        <taxon>Gunneridae</taxon>
        <taxon>Pentapetalae</taxon>
        <taxon>rosids</taxon>
        <taxon>fabids</taxon>
        <taxon>Fabales</taxon>
        <taxon>Fabaceae</taxon>
        <taxon>Papilionoideae</taxon>
        <taxon>50 kb inversion clade</taxon>
        <taxon>dalbergioids sensu lato</taxon>
        <taxon>Dalbergieae</taxon>
        <taxon>Pterocarpus clade</taxon>
        <taxon>Stylosanthes</taxon>
    </lineage>
</organism>
<dbReference type="EMBL" id="JASCZI010000653">
    <property type="protein sequence ID" value="MED6112854.1"/>
    <property type="molecule type" value="Genomic_DNA"/>
</dbReference>
<protein>
    <submittedName>
        <fullName evidence="1">Uncharacterized protein</fullName>
    </submittedName>
</protein>
<evidence type="ECO:0000313" key="1">
    <source>
        <dbReference type="EMBL" id="MED6112854.1"/>
    </source>
</evidence>
<name>A0ABU6QLL1_9FABA</name>
<gene>
    <name evidence="1" type="ORF">PIB30_065483</name>
</gene>